<dbReference type="EMBL" id="CAKOGL010000027">
    <property type="protein sequence ID" value="CAH2104605.1"/>
    <property type="molecule type" value="Genomic_DNA"/>
</dbReference>
<evidence type="ECO:0000256" key="1">
    <source>
        <dbReference type="SAM" id="MobiDB-lite"/>
    </source>
</evidence>
<gene>
    <name evidence="2" type="ORF">EEDITHA_LOCUS18955</name>
</gene>
<sequence length="102" mass="10854">MIHDLTNLAQALRRLASAGYLRGGGAALAARCTRDSAFPGRAPPSPPRSPRDRSANRPTALPPAAHSSRYDTSSTVPCYMPSCHRSTPLLVQIAANPHLLAR</sequence>
<organism evidence="2 3">
    <name type="scientific">Euphydryas editha</name>
    <name type="common">Edith's checkerspot</name>
    <dbReference type="NCBI Taxonomy" id="104508"/>
    <lineage>
        <taxon>Eukaryota</taxon>
        <taxon>Metazoa</taxon>
        <taxon>Ecdysozoa</taxon>
        <taxon>Arthropoda</taxon>
        <taxon>Hexapoda</taxon>
        <taxon>Insecta</taxon>
        <taxon>Pterygota</taxon>
        <taxon>Neoptera</taxon>
        <taxon>Endopterygota</taxon>
        <taxon>Lepidoptera</taxon>
        <taxon>Glossata</taxon>
        <taxon>Ditrysia</taxon>
        <taxon>Papilionoidea</taxon>
        <taxon>Nymphalidae</taxon>
        <taxon>Nymphalinae</taxon>
        <taxon>Euphydryas</taxon>
    </lineage>
</organism>
<name>A0AAU9UYI3_EUPED</name>
<evidence type="ECO:0000313" key="3">
    <source>
        <dbReference type="Proteomes" id="UP001153954"/>
    </source>
</evidence>
<evidence type="ECO:0000313" key="2">
    <source>
        <dbReference type="EMBL" id="CAH2104605.1"/>
    </source>
</evidence>
<comment type="caution">
    <text evidence="2">The sequence shown here is derived from an EMBL/GenBank/DDBJ whole genome shotgun (WGS) entry which is preliminary data.</text>
</comment>
<dbReference type="AlphaFoldDB" id="A0AAU9UYI3"/>
<proteinExistence type="predicted"/>
<keyword evidence="3" id="KW-1185">Reference proteome</keyword>
<protein>
    <submittedName>
        <fullName evidence="2">Uncharacterized protein</fullName>
    </submittedName>
</protein>
<feature type="region of interest" description="Disordered" evidence="1">
    <location>
        <begin position="34"/>
        <end position="74"/>
    </location>
</feature>
<accession>A0AAU9UYI3</accession>
<dbReference type="Proteomes" id="UP001153954">
    <property type="component" value="Unassembled WGS sequence"/>
</dbReference>
<reference evidence="2" key="1">
    <citation type="submission" date="2022-03" db="EMBL/GenBank/DDBJ databases">
        <authorList>
            <person name="Tunstrom K."/>
        </authorList>
    </citation>
    <scope>NUCLEOTIDE SEQUENCE</scope>
</reference>